<organism evidence="3 4">
    <name type="scientific">Blastococcus tunisiensis</name>
    <dbReference type="NCBI Taxonomy" id="1798228"/>
    <lineage>
        <taxon>Bacteria</taxon>
        <taxon>Bacillati</taxon>
        <taxon>Actinomycetota</taxon>
        <taxon>Actinomycetes</taxon>
        <taxon>Geodermatophilales</taxon>
        <taxon>Geodermatophilaceae</taxon>
        <taxon>Blastococcus</taxon>
    </lineage>
</organism>
<dbReference type="SUPFAM" id="SSF56219">
    <property type="entry name" value="DNase I-like"/>
    <property type="match status" value="1"/>
</dbReference>
<dbReference type="PANTHER" id="PTHR42834">
    <property type="entry name" value="ENDONUCLEASE/EXONUCLEASE/PHOSPHATASE FAMILY PROTEIN (AFU_ORTHOLOGUE AFUA_3G09210)"/>
    <property type="match status" value="1"/>
</dbReference>
<dbReference type="InterPro" id="IPR047971">
    <property type="entry name" value="ExeM-like"/>
</dbReference>
<gene>
    <name evidence="3" type="ORF">SAMN05216574_111111</name>
</gene>
<feature type="region of interest" description="Disordered" evidence="1">
    <location>
        <begin position="593"/>
        <end position="613"/>
    </location>
</feature>
<feature type="domain" description="Endonuclease/exonuclease/phosphatase" evidence="2">
    <location>
        <begin position="445"/>
        <end position="732"/>
    </location>
</feature>
<sequence>MPAIALAAPPTTPFISEIHYDNTGADTEEFVEVQLPPGTSSAGMSIVLYNGSNGTAYGTLALPAATAPADRPAVVSVDGPSGGIQNGDPDGLALISGGAVVEFLSYEGVFPATDGLAAGMTSTDIGVAEEPVPPVGQSLSRGYDAGSDALVWSGPAAATRDTVNSTGPDEEEPPPDAEVCDVTPTHEIGAVQGTGDTTPLDGQQVTVQGVVVGDLPGMSGFFLQDADGDGDPATSDGVFVFSPLAVDLGDTVAATGTAEEYFLQTQVSAGSSAEVCTDGTATDLPGPTALDLPADDSARERLEGMLVAPADTLTVSEVYDLTSFGDLTLSEGGLLVQPTELARPGEAAEAIAEQNELRRIVLDDGVRGRLSVETAPYLTPETPVRVGDELDLTEPLVLGYGFDLWRLFPADGTAEGVFAPQNTRPESPDEVGGDVQVGAFNVLNYFLTFGDSSTARGAANAAEFEEQAAKIVTAINEMDADVLALMEIEDTASTGYGDGTPDQAVADLVRRLNEAAGTEKWAFAAFPEELLAVDRDVIRNAIIYQPTAVTPVGDPVGRVDEENFDNAREPIAQTFEAAGDRFTVIANHLKSKGGSGAGGDNVDTGDGQGAYNADRTRQARSLAAFVEELRAGTGDDDVMVLGDLNAYSQEDPIEVLRAAGLTDLGTQFDEGRYSYVFDDKSGSLDHAMATASLTAKVTDVAHWNINSVESFAYQYEGDPELYAPHQFRSSDHDPILVGLDLGESAEPEPEVGNPTGPANGNSWVHPQDRVAYIAGYFVNTDSVPVDVRLLTDHGQSEAQRVAPGAAAYLTVNTGLAELPAGTATLRVYKNVGGKGYQSLFPVTYPGRSATGNPPATGNPTGVANGNSWVHPQEQAAYIAGHFVNTDGVPVDVRLLTPHGQSQAQRVAPGAAAYLTVDTQLAELPAGTATFRVYKNVAGKGYQSLFPVAYPARSAAGE</sequence>
<dbReference type="CDD" id="cd10283">
    <property type="entry name" value="MnuA_DNase1-like"/>
    <property type="match status" value="1"/>
</dbReference>
<protein>
    <recommendedName>
        <fullName evidence="2">Endonuclease/exonuclease/phosphatase domain-containing protein</fullName>
    </recommendedName>
</protein>
<feature type="compositionally biased region" description="Acidic residues" evidence="1">
    <location>
        <begin position="168"/>
        <end position="178"/>
    </location>
</feature>
<dbReference type="Gene3D" id="3.60.10.10">
    <property type="entry name" value="Endonuclease/exonuclease/phosphatase"/>
    <property type="match status" value="1"/>
</dbReference>
<name>A0A1I2HMV9_9ACTN</name>
<dbReference type="OrthoDB" id="1016457at2"/>
<reference evidence="4" key="1">
    <citation type="submission" date="2016-10" db="EMBL/GenBank/DDBJ databases">
        <authorList>
            <person name="Varghese N."/>
            <person name="Submissions S."/>
        </authorList>
    </citation>
    <scope>NUCLEOTIDE SEQUENCE [LARGE SCALE GENOMIC DNA]</scope>
    <source>
        <strain evidence="4">DSM 46838</strain>
    </source>
</reference>
<dbReference type="InterPro" id="IPR036691">
    <property type="entry name" value="Endo/exonu/phosph_ase_sf"/>
</dbReference>
<keyword evidence="4" id="KW-1185">Reference proteome</keyword>
<dbReference type="AlphaFoldDB" id="A0A1I2HMV9"/>
<dbReference type="EMBL" id="FOND01000011">
    <property type="protein sequence ID" value="SFF31655.1"/>
    <property type="molecule type" value="Genomic_DNA"/>
</dbReference>
<proteinExistence type="predicted"/>
<dbReference type="CDD" id="cd04486">
    <property type="entry name" value="YhcR_OBF_like"/>
    <property type="match status" value="1"/>
</dbReference>
<dbReference type="Pfam" id="PF03372">
    <property type="entry name" value="Exo_endo_phos"/>
    <property type="match status" value="1"/>
</dbReference>
<dbReference type="PANTHER" id="PTHR42834:SF1">
    <property type="entry name" value="ENDONUCLEASE_EXONUCLEASE_PHOSPHATASE FAMILY PROTEIN (AFU_ORTHOLOGUE AFUA_3G09210)"/>
    <property type="match status" value="1"/>
</dbReference>
<evidence type="ECO:0000313" key="4">
    <source>
        <dbReference type="Proteomes" id="UP000198589"/>
    </source>
</evidence>
<feature type="region of interest" description="Disordered" evidence="1">
    <location>
        <begin position="159"/>
        <end position="178"/>
    </location>
</feature>
<accession>A0A1I2HMV9</accession>
<evidence type="ECO:0000313" key="3">
    <source>
        <dbReference type="EMBL" id="SFF31655.1"/>
    </source>
</evidence>
<dbReference type="RefSeq" id="WP_139228893.1">
    <property type="nucleotide sequence ID" value="NZ_FOND01000011.1"/>
</dbReference>
<dbReference type="GO" id="GO:0003824">
    <property type="term" value="F:catalytic activity"/>
    <property type="evidence" value="ECO:0007669"/>
    <property type="project" value="InterPro"/>
</dbReference>
<dbReference type="Proteomes" id="UP000198589">
    <property type="component" value="Unassembled WGS sequence"/>
</dbReference>
<dbReference type="STRING" id="1798228.SAMN05216574_111111"/>
<dbReference type="InterPro" id="IPR005135">
    <property type="entry name" value="Endo/exonuclease/phosphatase"/>
</dbReference>
<evidence type="ECO:0000256" key="1">
    <source>
        <dbReference type="SAM" id="MobiDB-lite"/>
    </source>
</evidence>
<dbReference type="NCBIfam" id="NF033681">
    <property type="entry name" value="ExeM_NucH_DNase"/>
    <property type="match status" value="1"/>
</dbReference>
<evidence type="ECO:0000259" key="2">
    <source>
        <dbReference type="Pfam" id="PF03372"/>
    </source>
</evidence>